<dbReference type="AlphaFoldDB" id="A0A210PVJ4"/>
<keyword evidence="2" id="KW-1185">Reference proteome</keyword>
<reference evidence="1 2" key="1">
    <citation type="journal article" date="2017" name="Nat. Ecol. Evol.">
        <title>Scallop genome provides insights into evolution of bilaterian karyotype and development.</title>
        <authorList>
            <person name="Wang S."/>
            <person name="Zhang J."/>
            <person name="Jiao W."/>
            <person name="Li J."/>
            <person name="Xun X."/>
            <person name="Sun Y."/>
            <person name="Guo X."/>
            <person name="Huan P."/>
            <person name="Dong B."/>
            <person name="Zhang L."/>
            <person name="Hu X."/>
            <person name="Sun X."/>
            <person name="Wang J."/>
            <person name="Zhao C."/>
            <person name="Wang Y."/>
            <person name="Wang D."/>
            <person name="Huang X."/>
            <person name="Wang R."/>
            <person name="Lv J."/>
            <person name="Li Y."/>
            <person name="Zhang Z."/>
            <person name="Liu B."/>
            <person name="Lu W."/>
            <person name="Hui Y."/>
            <person name="Liang J."/>
            <person name="Zhou Z."/>
            <person name="Hou R."/>
            <person name="Li X."/>
            <person name="Liu Y."/>
            <person name="Li H."/>
            <person name="Ning X."/>
            <person name="Lin Y."/>
            <person name="Zhao L."/>
            <person name="Xing Q."/>
            <person name="Dou J."/>
            <person name="Li Y."/>
            <person name="Mao J."/>
            <person name="Guo H."/>
            <person name="Dou H."/>
            <person name="Li T."/>
            <person name="Mu C."/>
            <person name="Jiang W."/>
            <person name="Fu Q."/>
            <person name="Fu X."/>
            <person name="Miao Y."/>
            <person name="Liu J."/>
            <person name="Yu Q."/>
            <person name="Li R."/>
            <person name="Liao H."/>
            <person name="Li X."/>
            <person name="Kong Y."/>
            <person name="Jiang Z."/>
            <person name="Chourrout D."/>
            <person name="Li R."/>
            <person name="Bao Z."/>
        </authorList>
    </citation>
    <scope>NUCLEOTIDE SEQUENCE [LARGE SCALE GENOMIC DNA]</scope>
    <source>
        <strain evidence="1 2">PY_sf001</strain>
    </source>
</reference>
<dbReference type="Proteomes" id="UP000242188">
    <property type="component" value="Unassembled WGS sequence"/>
</dbReference>
<gene>
    <name evidence="1" type="ORF">KP79_PYT19027</name>
</gene>
<protein>
    <recommendedName>
        <fullName evidence="3">Alpha-(1,6)-fucosyltransferase</fullName>
    </recommendedName>
</protein>
<sequence>MLVLRYYHTGSLMTSTLNNDRKNRGFIQTSNNNLEDFAFKSFLEDFMISTNYSSYNSRGTRYIVYDCSNAWEGDCGGWSDRIAGIMTTFVISILAKRRFLINFDKPCFLRDYVVPAFFDWQYNPSFLWNKTSSYYKLRNNNYKQIEKYMFGKEDINNYFRKDVIFLRMNWDFTSDFRKRPNIEKDIPWMMKFHQADIYKHFLDVLFKLSPAPVSALNEQYRTQRKRNKLACVHIRHGTNPNMPRDNKRPEQPLDILWGLFDTLNKDEYDLFVASDTDSIKALAKKRYPQNMLDTPGSITHIDQPHKNDPREGFLKQLLDFYTLVSCDILIIPSSGFSILAAFVRNIDTGLYCWRGQDLIPCSRYTINDIFPKGKYGIKPKTYRN</sequence>
<name>A0A210PVJ4_MIZYE</name>
<comment type="caution">
    <text evidence="1">The sequence shown here is derived from an EMBL/GenBank/DDBJ whole genome shotgun (WGS) entry which is preliminary data.</text>
</comment>
<proteinExistence type="predicted"/>
<dbReference type="Gene3D" id="3.40.50.11350">
    <property type="match status" value="1"/>
</dbReference>
<dbReference type="EMBL" id="NEDP02005461">
    <property type="protein sequence ID" value="OWF40486.1"/>
    <property type="molecule type" value="Genomic_DNA"/>
</dbReference>
<organism evidence="1 2">
    <name type="scientific">Mizuhopecten yessoensis</name>
    <name type="common">Japanese scallop</name>
    <name type="synonym">Patinopecten yessoensis</name>
    <dbReference type="NCBI Taxonomy" id="6573"/>
    <lineage>
        <taxon>Eukaryota</taxon>
        <taxon>Metazoa</taxon>
        <taxon>Spiralia</taxon>
        <taxon>Lophotrochozoa</taxon>
        <taxon>Mollusca</taxon>
        <taxon>Bivalvia</taxon>
        <taxon>Autobranchia</taxon>
        <taxon>Pteriomorphia</taxon>
        <taxon>Pectinida</taxon>
        <taxon>Pectinoidea</taxon>
        <taxon>Pectinidae</taxon>
        <taxon>Mizuhopecten</taxon>
    </lineage>
</organism>
<accession>A0A210PVJ4</accession>
<dbReference type="OrthoDB" id="428346at2759"/>
<evidence type="ECO:0000313" key="1">
    <source>
        <dbReference type="EMBL" id="OWF40486.1"/>
    </source>
</evidence>
<evidence type="ECO:0008006" key="3">
    <source>
        <dbReference type="Google" id="ProtNLM"/>
    </source>
</evidence>
<evidence type="ECO:0000313" key="2">
    <source>
        <dbReference type="Proteomes" id="UP000242188"/>
    </source>
</evidence>